<keyword evidence="7" id="KW-1185">Reference proteome</keyword>
<dbReference type="PROSITE" id="PS00012">
    <property type="entry name" value="PHOSPHOPANTETHEINE"/>
    <property type="match status" value="1"/>
</dbReference>
<keyword evidence="2" id="KW-0597">Phosphoprotein</keyword>
<dbReference type="Pfam" id="PF00550">
    <property type="entry name" value="PP-binding"/>
    <property type="match status" value="1"/>
</dbReference>
<dbReference type="InterPro" id="IPR036736">
    <property type="entry name" value="ACP-like_sf"/>
</dbReference>
<dbReference type="PROSITE" id="PS50075">
    <property type="entry name" value="CARRIER"/>
    <property type="match status" value="1"/>
</dbReference>
<dbReference type="InterPro" id="IPR050091">
    <property type="entry name" value="PKS_NRPS_Biosynth_Enz"/>
</dbReference>
<keyword evidence="4" id="KW-0511">Multifunctional enzyme</keyword>
<dbReference type="PANTHER" id="PTHR43775">
    <property type="entry name" value="FATTY ACID SYNTHASE"/>
    <property type="match status" value="1"/>
</dbReference>
<organism evidence="6 7">
    <name type="scientific">Streptomyces gibsoniae</name>
    <dbReference type="NCBI Taxonomy" id="3075529"/>
    <lineage>
        <taxon>Bacteria</taxon>
        <taxon>Bacillati</taxon>
        <taxon>Actinomycetota</taxon>
        <taxon>Actinomycetes</taxon>
        <taxon>Kitasatosporales</taxon>
        <taxon>Streptomycetaceae</taxon>
        <taxon>Streptomyces</taxon>
    </lineage>
</organism>
<reference evidence="7" key="1">
    <citation type="submission" date="2023-07" db="EMBL/GenBank/DDBJ databases">
        <title>30 novel species of actinomycetes from the DSMZ collection.</title>
        <authorList>
            <person name="Nouioui I."/>
        </authorList>
    </citation>
    <scope>NUCLEOTIDE SEQUENCE [LARGE SCALE GENOMIC DNA]</scope>
    <source>
        <strain evidence="7">DSM 41699</strain>
    </source>
</reference>
<dbReference type="EMBL" id="JAVREY010000192">
    <property type="protein sequence ID" value="MDT0470182.1"/>
    <property type="molecule type" value="Genomic_DNA"/>
</dbReference>
<dbReference type="SMART" id="SM01294">
    <property type="entry name" value="PKS_PP_betabranch"/>
    <property type="match status" value="1"/>
</dbReference>
<feature type="non-terminal residue" evidence="6">
    <location>
        <position position="1"/>
    </location>
</feature>
<evidence type="ECO:0000313" key="6">
    <source>
        <dbReference type="EMBL" id="MDT0470182.1"/>
    </source>
</evidence>
<gene>
    <name evidence="6" type="ORF">RM764_46035</name>
</gene>
<dbReference type="InterPro" id="IPR006162">
    <property type="entry name" value="Ppantetheine_attach_site"/>
</dbReference>
<dbReference type="RefSeq" id="WP_311701622.1">
    <property type="nucleotide sequence ID" value="NZ_JAVREY010000192.1"/>
</dbReference>
<evidence type="ECO:0000259" key="5">
    <source>
        <dbReference type="PROSITE" id="PS50075"/>
    </source>
</evidence>
<proteinExistence type="predicted"/>
<evidence type="ECO:0000256" key="1">
    <source>
        <dbReference type="ARBA" id="ARBA00022450"/>
    </source>
</evidence>
<feature type="domain" description="Carrier" evidence="5">
    <location>
        <begin position="56"/>
        <end position="131"/>
    </location>
</feature>
<evidence type="ECO:0000256" key="3">
    <source>
        <dbReference type="ARBA" id="ARBA00022679"/>
    </source>
</evidence>
<name>A0ABU2UAB5_9ACTN</name>
<sequence>TRLDTAALRAQDQPAPMLRGLIPTTTRRRTAAQATAPAEVPWVQRLAGLTPAQRERALVDLVRGRVAAVLGYGDPGDLDDDRPFQEIGFDSLTAVELRNQLGTATGLRLPTTLVFDHPTPAALAARLGAELTPEGAVSGTDVSDLLQEMDRLEAALRAAVVDTAGRGSHERIAARLQELLDLAHAHDHDGDRTAATGEDLESATDEELFALVDDLD</sequence>
<evidence type="ECO:0000313" key="7">
    <source>
        <dbReference type="Proteomes" id="UP001183809"/>
    </source>
</evidence>
<dbReference type="SUPFAM" id="SSF47336">
    <property type="entry name" value="ACP-like"/>
    <property type="match status" value="1"/>
</dbReference>
<keyword evidence="1" id="KW-0596">Phosphopantetheine</keyword>
<evidence type="ECO:0000256" key="4">
    <source>
        <dbReference type="ARBA" id="ARBA00023268"/>
    </source>
</evidence>
<comment type="caution">
    <text evidence="6">The sequence shown here is derived from an EMBL/GenBank/DDBJ whole genome shotgun (WGS) entry which is preliminary data.</text>
</comment>
<evidence type="ECO:0000256" key="2">
    <source>
        <dbReference type="ARBA" id="ARBA00022553"/>
    </source>
</evidence>
<protein>
    <submittedName>
        <fullName evidence="6">Phosphopantetheine-binding protein</fullName>
    </submittedName>
</protein>
<accession>A0ABU2UAB5</accession>
<dbReference type="InterPro" id="IPR020806">
    <property type="entry name" value="PKS_PP-bd"/>
</dbReference>
<dbReference type="InterPro" id="IPR009081">
    <property type="entry name" value="PP-bd_ACP"/>
</dbReference>
<dbReference type="Proteomes" id="UP001183809">
    <property type="component" value="Unassembled WGS sequence"/>
</dbReference>
<dbReference type="SMART" id="SM00823">
    <property type="entry name" value="PKS_PP"/>
    <property type="match status" value="1"/>
</dbReference>
<dbReference type="PANTHER" id="PTHR43775:SF51">
    <property type="entry name" value="INACTIVE PHENOLPHTHIOCEROL SYNTHESIS POLYKETIDE SYNTHASE TYPE I PKS1-RELATED"/>
    <property type="match status" value="1"/>
</dbReference>
<dbReference type="Gene3D" id="1.10.1200.10">
    <property type="entry name" value="ACP-like"/>
    <property type="match status" value="1"/>
</dbReference>
<keyword evidence="3" id="KW-0808">Transferase</keyword>